<reference evidence="5 6" key="1">
    <citation type="journal article" date="2009" name="Science">
        <title>Green evolution and dynamic adaptations revealed by genomes of the marine picoeukaryotes Micromonas.</title>
        <authorList>
            <person name="Worden A.Z."/>
            <person name="Lee J.H."/>
            <person name="Mock T."/>
            <person name="Rouze P."/>
            <person name="Simmons M.P."/>
            <person name="Aerts A.L."/>
            <person name="Allen A.E."/>
            <person name="Cuvelier M.L."/>
            <person name="Derelle E."/>
            <person name="Everett M.V."/>
            <person name="Foulon E."/>
            <person name="Grimwood J."/>
            <person name="Gundlach H."/>
            <person name="Henrissat B."/>
            <person name="Napoli C."/>
            <person name="McDonald S.M."/>
            <person name="Parker M.S."/>
            <person name="Rombauts S."/>
            <person name="Salamov A."/>
            <person name="Von Dassow P."/>
            <person name="Badger J.H."/>
            <person name="Coutinho P.M."/>
            <person name="Demir E."/>
            <person name="Dubchak I."/>
            <person name="Gentemann C."/>
            <person name="Eikrem W."/>
            <person name="Gready J.E."/>
            <person name="John U."/>
            <person name="Lanier W."/>
            <person name="Lindquist E.A."/>
            <person name="Lucas S."/>
            <person name="Mayer K.F."/>
            <person name="Moreau H."/>
            <person name="Not F."/>
            <person name="Otillar R."/>
            <person name="Panaud O."/>
            <person name="Pangilinan J."/>
            <person name="Paulsen I."/>
            <person name="Piegu B."/>
            <person name="Poliakov A."/>
            <person name="Robbens S."/>
            <person name="Schmutz J."/>
            <person name="Toulza E."/>
            <person name="Wyss T."/>
            <person name="Zelensky A."/>
            <person name="Zhou K."/>
            <person name="Armbrust E.V."/>
            <person name="Bhattacharya D."/>
            <person name="Goodenough U.W."/>
            <person name="Van de Peer Y."/>
            <person name="Grigoriev I.V."/>
        </authorList>
    </citation>
    <scope>NUCLEOTIDE SEQUENCE [LARGE SCALE GENOMIC DNA]</scope>
    <source>
        <strain evidence="6">RCC299 / NOUM17</strain>
    </source>
</reference>
<dbReference type="InterPro" id="IPR026749">
    <property type="entry name" value="Tmem135"/>
</dbReference>
<gene>
    <name evidence="5" type="ORF">MICPUN_58285</name>
</gene>
<dbReference type="InterPro" id="IPR031926">
    <property type="entry name" value="TMEM135_N"/>
</dbReference>
<dbReference type="OMA" id="RMDLALY"/>
<proteinExistence type="predicted"/>
<dbReference type="PANTHER" id="PTHR12459">
    <property type="entry name" value="TRANSMEMBRANE PROTEIN 135-RELATED"/>
    <property type="match status" value="1"/>
</dbReference>
<name>C1E5E3_MICCC</name>
<dbReference type="AlphaFoldDB" id="C1E5E3"/>
<keyword evidence="6" id="KW-1185">Reference proteome</keyword>
<dbReference type="EMBL" id="CP001326">
    <property type="protein sequence ID" value="ACO63615.1"/>
    <property type="molecule type" value="Genomic_DNA"/>
</dbReference>
<feature type="compositionally biased region" description="Polar residues" evidence="2">
    <location>
        <begin position="507"/>
        <end position="518"/>
    </location>
</feature>
<dbReference type="FunCoup" id="C1E5E3">
    <property type="interactions" value="225"/>
</dbReference>
<organism evidence="5 6">
    <name type="scientific">Micromonas commoda (strain RCC299 / NOUM17 / CCMP2709)</name>
    <name type="common">Picoplanktonic green alga</name>
    <dbReference type="NCBI Taxonomy" id="296587"/>
    <lineage>
        <taxon>Eukaryota</taxon>
        <taxon>Viridiplantae</taxon>
        <taxon>Chlorophyta</taxon>
        <taxon>Mamiellophyceae</taxon>
        <taxon>Mamiellales</taxon>
        <taxon>Mamiellaceae</taxon>
        <taxon>Micromonas</taxon>
    </lineage>
</organism>
<dbReference type="OrthoDB" id="291792at2759"/>
<dbReference type="InParanoid" id="C1E5E3"/>
<dbReference type="GeneID" id="8243272"/>
<dbReference type="PANTHER" id="PTHR12459:SF6">
    <property type="entry name" value="GB|AAD46013.1"/>
    <property type="match status" value="1"/>
</dbReference>
<keyword evidence="3" id="KW-0472">Membrane</keyword>
<evidence type="ECO:0000256" key="1">
    <source>
        <dbReference type="SAM" id="Coils"/>
    </source>
</evidence>
<accession>C1E5E3</accession>
<keyword evidence="1" id="KW-0175">Coiled coil</keyword>
<dbReference type="eggNOG" id="KOG1398">
    <property type="taxonomic scope" value="Eukaryota"/>
</dbReference>
<feature type="transmembrane region" description="Helical" evidence="3">
    <location>
        <begin position="328"/>
        <end position="348"/>
    </location>
</feature>
<keyword evidence="3" id="KW-1133">Transmembrane helix</keyword>
<evidence type="ECO:0000256" key="2">
    <source>
        <dbReference type="SAM" id="MobiDB-lite"/>
    </source>
</evidence>
<evidence type="ECO:0000259" key="4">
    <source>
        <dbReference type="Pfam" id="PF15982"/>
    </source>
</evidence>
<feature type="domain" description="Transmembrane protein 135 N-terminal" evidence="4">
    <location>
        <begin position="307"/>
        <end position="423"/>
    </location>
</feature>
<keyword evidence="3" id="KW-0812">Transmembrane</keyword>
<dbReference type="Pfam" id="PF15982">
    <property type="entry name" value="TMEM135_C_rich"/>
    <property type="match status" value="1"/>
</dbReference>
<dbReference type="KEGG" id="mis:MICPUN_58285"/>
<evidence type="ECO:0000313" key="6">
    <source>
        <dbReference type="Proteomes" id="UP000002009"/>
    </source>
</evidence>
<dbReference type="RefSeq" id="XP_002502357.1">
    <property type="nucleotide sequence ID" value="XM_002502311.1"/>
</dbReference>
<feature type="transmembrane region" description="Helical" evidence="3">
    <location>
        <begin position="368"/>
        <end position="387"/>
    </location>
</feature>
<feature type="region of interest" description="Disordered" evidence="2">
    <location>
        <begin position="496"/>
        <end position="518"/>
    </location>
</feature>
<evidence type="ECO:0000256" key="3">
    <source>
        <dbReference type="SAM" id="Phobius"/>
    </source>
</evidence>
<sequence>MGRGDKGDEELRAKLEETQRRLESTSRELVAALGKLHGSGPGSPVRSRHRKHGSAEMMGMCPCGHIGATCMEHAATSFWRSFVLAYMVRAGVAVFTRGLGLMRGKSPRDVLKLEKLIGENHTHYREDAVRLGLFLGAFTGGYHIVRCNMCNRLGFSPKKAAAVAGAMGGLSSLFLKRKKRRTFALYLMARLAQGAYASQKNNNRFHFWGSHWSHGDILLFAMSSAQVMYAYVMRPDTLDAGFWNFIVRAGPIDKETLGLIKDQCNGKHVDLRPALAARSVTGAMDAFGPVVGEEVRCVPCQLMHRSTGCPGCTLHMAMSAKDTFRKCFPFYLSIHLVPFAILNAAKALRDPVGTVFKATTATVRSTSFISAFVALYMGTACVSRRIFQRDHRAMYYFAGIVAAQSLLLEKKSRRAELALYLMPRAFDSFASTVIDKKLLPRVPHAELALFCVTAGGLMHLYENEPDTLAGFMRSTIRRFVHRPNAPLPHSASEAMIQAVGDEDSDTDNGSPKTKANAP</sequence>
<feature type="coiled-coil region" evidence="1">
    <location>
        <begin position="8"/>
        <end position="35"/>
    </location>
</feature>
<evidence type="ECO:0000313" key="5">
    <source>
        <dbReference type="EMBL" id="ACO63615.1"/>
    </source>
</evidence>
<protein>
    <recommendedName>
        <fullName evidence="4">Transmembrane protein 135 N-terminal domain-containing protein</fullName>
    </recommendedName>
</protein>
<dbReference type="Proteomes" id="UP000002009">
    <property type="component" value="Chromosome 5"/>
</dbReference>